<dbReference type="PROSITE" id="PS50878">
    <property type="entry name" value="RT_POL"/>
    <property type="match status" value="1"/>
</dbReference>
<evidence type="ECO:0000256" key="1">
    <source>
        <dbReference type="SAM" id="MobiDB-lite"/>
    </source>
</evidence>
<dbReference type="NCBIfam" id="TIGR04416">
    <property type="entry name" value="group_II_RT_mat"/>
    <property type="match status" value="1"/>
</dbReference>
<evidence type="ECO:0000259" key="2">
    <source>
        <dbReference type="PROSITE" id="PS50878"/>
    </source>
</evidence>
<accession>A0A806JYK3</accession>
<feature type="region of interest" description="Disordered" evidence="1">
    <location>
        <begin position="498"/>
        <end position="518"/>
    </location>
</feature>
<dbReference type="InterPro" id="IPR013597">
    <property type="entry name" value="Mat_intron_G2"/>
</dbReference>
<dbReference type="Gene3D" id="3.30.70.270">
    <property type="match status" value="1"/>
</dbReference>
<dbReference type="AlphaFoldDB" id="A0A806JYK3"/>
<dbReference type="InterPro" id="IPR000477">
    <property type="entry name" value="RT_dom"/>
</dbReference>
<dbReference type="InterPro" id="IPR043128">
    <property type="entry name" value="Rev_trsase/Diguanyl_cyclase"/>
</dbReference>
<dbReference type="CDD" id="cd01651">
    <property type="entry name" value="RT_G2_intron"/>
    <property type="match status" value="1"/>
</dbReference>
<evidence type="ECO:0000313" key="3">
    <source>
        <dbReference type="EMBL" id="AGS52081.1"/>
    </source>
</evidence>
<dbReference type="InterPro" id="IPR030931">
    <property type="entry name" value="Group_II_RT_mat"/>
</dbReference>
<dbReference type="InterPro" id="IPR043502">
    <property type="entry name" value="DNA/RNA_pol_sf"/>
</dbReference>
<name>A0A806JYK3_9BACT</name>
<reference evidence="3" key="1">
    <citation type="submission" date="2012-03" db="EMBL/GenBank/DDBJ databases">
        <title>Functional metagenomics reveals considerable lignocellulase gene clusters in the gut microbiome of a wood-feeding higher termite.</title>
        <authorList>
            <person name="Liu N."/>
        </authorList>
    </citation>
    <scope>NUCLEOTIDE SEQUENCE</scope>
</reference>
<dbReference type="SUPFAM" id="SSF56672">
    <property type="entry name" value="DNA/RNA polymerases"/>
    <property type="match status" value="1"/>
</dbReference>
<dbReference type="InterPro" id="IPR051083">
    <property type="entry name" value="GrpII_Intron_Splice-Mob/Def"/>
</dbReference>
<dbReference type="InterPro" id="IPR025960">
    <property type="entry name" value="RVT_N"/>
</dbReference>
<proteinExistence type="predicted"/>
<protein>
    <submittedName>
        <fullName evidence="3">Mobile element protein</fullName>
    </submittedName>
</protein>
<organism evidence="3">
    <name type="scientific">uncultured bacterium contig00024</name>
    <dbReference type="NCBI Taxonomy" id="1181513"/>
    <lineage>
        <taxon>Bacteria</taxon>
        <taxon>environmental samples</taxon>
    </lineage>
</organism>
<dbReference type="Pfam" id="PF00078">
    <property type="entry name" value="RVT_1"/>
    <property type="match status" value="1"/>
</dbReference>
<dbReference type="PANTHER" id="PTHR34047:SF8">
    <property type="entry name" value="PROTEIN YKFC"/>
    <property type="match status" value="1"/>
</dbReference>
<dbReference type="Pfam" id="PF08388">
    <property type="entry name" value="GIIM"/>
    <property type="match status" value="1"/>
</dbReference>
<feature type="domain" description="Reverse transcriptase" evidence="2">
    <location>
        <begin position="106"/>
        <end position="345"/>
    </location>
</feature>
<dbReference type="Pfam" id="PF13655">
    <property type="entry name" value="RVT_N"/>
    <property type="match status" value="1"/>
</dbReference>
<dbReference type="EMBL" id="JQ844181">
    <property type="protein sequence ID" value="AGS52081.1"/>
    <property type="molecule type" value="Genomic_DNA"/>
</dbReference>
<dbReference type="PANTHER" id="PTHR34047">
    <property type="entry name" value="NUCLEAR INTRON MATURASE 1, MITOCHONDRIAL-RELATED"/>
    <property type="match status" value="1"/>
</dbReference>
<sequence length="518" mass="60125">MNRGEVNTVKGTTIPRTANLNEKKDALQWEATDWAAVEQFINKAQTRIAKATAAGNKKLARELQRMLTHSHYAKLWAIRKVTGNKGKRTAGVDNEKWETPAQKWQALRKLDEKDYKAKPLKRVYIPKKNGKMRPLSIPTMTDRAKQALEALALDPIIETTSDRHSFGFRKGRSCHDAREQLFISLSRKTSAEWAVEGDIQACFDEIAHEWLMRNTPMDKTILEEFLKAGYVYEKKLFPTERGTPQGGIISPILANHTLNGLDKHLAETYKKIRTRNEATHRLAEPKVNLTRYADDLIITAPTQERAEQVKETVRQFMAARGLQLSEEKTLITNIADGFDFLGWNFRKYKGKLLIKPSKKAQKNVMDKIRKVINQCKARTQDELVERLNPVIRGWCNYHQGTVAKKVFSRINHEIFNALWKWACHRHPNKGLHWVKARYWKTEGTRKWVFKDKLELLQMHDTKITRHIFLKLDKNPYIDHDYFLFRKLKLLAKRNLKTAKKQTNAKPGEHPTGVHLREA</sequence>